<organism evidence="1 2">
    <name type="scientific">Prevotella multiformis DSM 16608</name>
    <dbReference type="NCBI Taxonomy" id="888743"/>
    <lineage>
        <taxon>Bacteria</taxon>
        <taxon>Pseudomonadati</taxon>
        <taxon>Bacteroidota</taxon>
        <taxon>Bacteroidia</taxon>
        <taxon>Bacteroidales</taxon>
        <taxon>Prevotellaceae</taxon>
        <taxon>Prevotella</taxon>
    </lineage>
</organism>
<dbReference type="HOGENOM" id="CLU_3139197_0_0_10"/>
<protein>
    <submittedName>
        <fullName evidence="1">Uncharacterized protein</fullName>
    </submittedName>
</protein>
<accession>F0F679</accession>
<dbReference type="EMBL" id="AEWX01000016">
    <property type="protein sequence ID" value="EGC20360.1"/>
    <property type="molecule type" value="Genomic_DNA"/>
</dbReference>
<dbReference type="Proteomes" id="UP000005697">
    <property type="component" value="Unassembled WGS sequence"/>
</dbReference>
<evidence type="ECO:0000313" key="1">
    <source>
        <dbReference type="EMBL" id="EGC20360.1"/>
    </source>
</evidence>
<reference evidence="1 2" key="1">
    <citation type="submission" date="2011-01" db="EMBL/GenBank/DDBJ databases">
        <authorList>
            <person name="Muzny D."/>
            <person name="Qin X."/>
            <person name="Deng J."/>
            <person name="Jiang H."/>
            <person name="Liu Y."/>
            <person name="Qu J."/>
            <person name="Song X.-Z."/>
            <person name="Zhang L."/>
            <person name="Thornton R."/>
            <person name="Coyle M."/>
            <person name="Francisco L."/>
            <person name="Jackson L."/>
            <person name="Javaid M."/>
            <person name="Korchina V."/>
            <person name="Kovar C."/>
            <person name="Mata R."/>
            <person name="Mathew T."/>
            <person name="Ngo R."/>
            <person name="Nguyen L."/>
            <person name="Nguyen N."/>
            <person name="Okwuonu G."/>
            <person name="Ongeri F."/>
            <person name="Pham C."/>
            <person name="Simmons D."/>
            <person name="Wilczek-Boney K."/>
            <person name="Hale W."/>
            <person name="Jakkamsetti A."/>
            <person name="Pham P."/>
            <person name="Ruth R."/>
            <person name="San Lucas F."/>
            <person name="Warren J."/>
            <person name="Zhang J."/>
            <person name="Zhao Z."/>
            <person name="Zhou C."/>
            <person name="Zhu D."/>
            <person name="Lee S."/>
            <person name="Bess C."/>
            <person name="Blankenburg K."/>
            <person name="Forbes L."/>
            <person name="Fu Q."/>
            <person name="Gubbala S."/>
            <person name="Hirani K."/>
            <person name="Jayaseelan J.C."/>
            <person name="Lara F."/>
            <person name="Munidasa M."/>
            <person name="Palculict T."/>
            <person name="Patil S."/>
            <person name="Pu L.-L."/>
            <person name="Saada N."/>
            <person name="Tang L."/>
            <person name="Weissenberger G."/>
            <person name="Zhu Y."/>
            <person name="Hemphill L."/>
            <person name="Shang Y."/>
            <person name="Youmans B."/>
            <person name="Ayvaz T."/>
            <person name="Ross M."/>
            <person name="Santibanez J."/>
            <person name="Aqrawi P."/>
            <person name="Gross S."/>
            <person name="Joshi V."/>
            <person name="Fowler G."/>
            <person name="Nazareth L."/>
            <person name="Reid J."/>
            <person name="Worley K."/>
            <person name="Petrosino J."/>
            <person name="Highlander S."/>
            <person name="Gibbs R."/>
        </authorList>
    </citation>
    <scope>NUCLEOTIDE SEQUENCE [LARGE SCALE GENOMIC DNA]</scope>
    <source>
        <strain evidence="1 2">DSM 16608</strain>
    </source>
</reference>
<evidence type="ECO:0000313" key="2">
    <source>
        <dbReference type="Proteomes" id="UP000005697"/>
    </source>
</evidence>
<gene>
    <name evidence="1" type="ORF">HMPREF9141_1096</name>
</gene>
<proteinExistence type="predicted"/>
<sequence>MMLNLTVIVSGVMTLSYLCSIKQKLEKLLCTNLCSIQGMNALCLDVGSV</sequence>
<dbReference type="STRING" id="888743.HMPREF9141_1096"/>
<name>F0F679_9BACT</name>
<dbReference type="AlphaFoldDB" id="F0F679"/>
<keyword evidence="2" id="KW-1185">Reference proteome</keyword>
<comment type="caution">
    <text evidence="1">The sequence shown here is derived from an EMBL/GenBank/DDBJ whole genome shotgun (WGS) entry which is preliminary data.</text>
</comment>